<feature type="region of interest" description="Disordered" evidence="1">
    <location>
        <begin position="1"/>
        <end position="51"/>
    </location>
</feature>
<comment type="caution">
    <text evidence="2">The sequence shown here is derived from an EMBL/GenBank/DDBJ whole genome shotgun (WGS) entry which is preliminary data.</text>
</comment>
<dbReference type="EMBL" id="RDRA01000009">
    <property type="protein sequence ID" value="RXG94302.1"/>
    <property type="molecule type" value="Genomic_DNA"/>
</dbReference>
<evidence type="ECO:0000313" key="2">
    <source>
        <dbReference type="EMBL" id="RXG94302.1"/>
    </source>
</evidence>
<reference evidence="2 3" key="1">
    <citation type="submission" date="2018-10" db="EMBL/GenBank/DDBJ databases">
        <title>Bradyrhizobium sp. nov., isolated from effective nodules of peanut in China.</title>
        <authorList>
            <person name="Li Y."/>
        </authorList>
    </citation>
    <scope>NUCLEOTIDE SEQUENCE [LARGE SCALE GENOMIC DNA]</scope>
    <source>
        <strain evidence="2 3">CCBAU 51781</strain>
    </source>
</reference>
<dbReference type="Proteomes" id="UP000289946">
    <property type="component" value="Unassembled WGS sequence"/>
</dbReference>
<gene>
    <name evidence="2" type="ORF">EAS62_17640</name>
</gene>
<protein>
    <submittedName>
        <fullName evidence="2">Uncharacterized protein</fullName>
    </submittedName>
</protein>
<keyword evidence="3" id="KW-1185">Reference proteome</keyword>
<sequence>MPLAPPRPRPLPQKPSNAASGTSGGKTGNGRRQSGRHCEEHLRRSNPDYLRGDRLDCFASLAMTVE</sequence>
<accession>A0ABY0DK94</accession>
<name>A0ABY0DK94_9BRAD</name>
<feature type="compositionally biased region" description="Basic and acidic residues" evidence="1">
    <location>
        <begin position="36"/>
        <end position="51"/>
    </location>
</feature>
<evidence type="ECO:0000313" key="3">
    <source>
        <dbReference type="Proteomes" id="UP000289946"/>
    </source>
</evidence>
<proteinExistence type="predicted"/>
<organism evidence="2 3">
    <name type="scientific">Bradyrhizobium zhanjiangense</name>
    <dbReference type="NCBI Taxonomy" id="1325107"/>
    <lineage>
        <taxon>Bacteria</taxon>
        <taxon>Pseudomonadati</taxon>
        <taxon>Pseudomonadota</taxon>
        <taxon>Alphaproteobacteria</taxon>
        <taxon>Hyphomicrobiales</taxon>
        <taxon>Nitrobacteraceae</taxon>
        <taxon>Bradyrhizobium</taxon>
    </lineage>
</organism>
<evidence type="ECO:0000256" key="1">
    <source>
        <dbReference type="SAM" id="MobiDB-lite"/>
    </source>
</evidence>
<feature type="compositionally biased region" description="Pro residues" evidence="1">
    <location>
        <begin position="1"/>
        <end position="13"/>
    </location>
</feature>